<dbReference type="AlphaFoldDB" id="A0A6N8G2A2"/>
<reference evidence="1 2" key="1">
    <citation type="journal article" date="2019" name="Front. Microbiol.">
        <title>Genomic Features for Desiccation Tolerance and Sugar Biosynthesis in the Extremophile Gloeocapsopsis sp. UTEX B3054.</title>
        <authorList>
            <person name="Urrejola C."/>
            <person name="Alcorta J."/>
            <person name="Salas L."/>
            <person name="Vasquez M."/>
            <person name="Polz M.F."/>
            <person name="Vicuna R."/>
            <person name="Diez B."/>
        </authorList>
    </citation>
    <scope>NUCLEOTIDE SEQUENCE [LARGE SCALE GENOMIC DNA]</scope>
    <source>
        <strain evidence="1 2">1H9</strain>
    </source>
</reference>
<comment type="caution">
    <text evidence="1">The sequence shown here is derived from an EMBL/GenBank/DDBJ whole genome shotgun (WGS) entry which is preliminary data.</text>
</comment>
<evidence type="ECO:0000313" key="1">
    <source>
        <dbReference type="EMBL" id="MUL39530.1"/>
    </source>
</evidence>
<protein>
    <submittedName>
        <fullName evidence="1">Glycoside hydrolase</fullName>
    </submittedName>
</protein>
<dbReference type="OrthoDB" id="481043at2"/>
<organism evidence="1 2">
    <name type="scientific">Gloeocapsopsis dulcis AAB1 = 1H9</name>
    <dbReference type="NCBI Taxonomy" id="1433147"/>
    <lineage>
        <taxon>Bacteria</taxon>
        <taxon>Bacillati</taxon>
        <taxon>Cyanobacteriota</taxon>
        <taxon>Cyanophyceae</taxon>
        <taxon>Oscillatoriophycideae</taxon>
        <taxon>Chroococcales</taxon>
        <taxon>Chroococcaceae</taxon>
        <taxon>Gloeocapsopsis</taxon>
        <taxon>Gloeocapsopsis dulcis</taxon>
    </lineage>
</organism>
<dbReference type="Proteomes" id="UP000441797">
    <property type="component" value="Unassembled WGS sequence"/>
</dbReference>
<dbReference type="GO" id="GO:0016787">
    <property type="term" value="F:hydrolase activity"/>
    <property type="evidence" value="ECO:0007669"/>
    <property type="project" value="UniProtKB-KW"/>
</dbReference>
<dbReference type="SUPFAM" id="SSF53955">
    <property type="entry name" value="Lysozyme-like"/>
    <property type="match status" value="1"/>
</dbReference>
<dbReference type="InterPro" id="IPR023346">
    <property type="entry name" value="Lysozyme-like_dom_sf"/>
</dbReference>
<proteinExistence type="predicted"/>
<name>A0A6N8G2A2_9CHRO</name>
<dbReference type="RefSeq" id="WP_105219613.1">
    <property type="nucleotide sequence ID" value="NZ_CAWNSU010000041.1"/>
</dbReference>
<sequence length="216" mass="24542">MRKSWKRLIASSTAVLALGYLVHHRQPEVKRSLKIDSTTGHLPPLVMDGGDPYIRALMRTISASESNHSQPYTILYGGQHVKDLSSHPEQCITIVTGPNRGNCSTAAGRYQMLNITWKEKAQRYHPQPPGLMFWHSYSFQPEFQDAVVYAWLSDRQAWGTDIAALLRQGNLDRVLRLLSPTWTSLGYGIEDNLMTQHLPQVYQKMLQEELKAIAQI</sequence>
<keyword evidence="2" id="KW-1185">Reference proteome</keyword>
<gene>
    <name evidence="1" type="ORF">BWI75_25545</name>
</gene>
<dbReference type="EMBL" id="NAPY01000093">
    <property type="protein sequence ID" value="MUL39530.1"/>
    <property type="molecule type" value="Genomic_DNA"/>
</dbReference>
<dbReference type="Gene3D" id="1.10.530.10">
    <property type="match status" value="1"/>
</dbReference>
<evidence type="ECO:0000313" key="2">
    <source>
        <dbReference type="Proteomes" id="UP000441797"/>
    </source>
</evidence>
<accession>A0A6N8G2A2</accession>
<keyword evidence="1" id="KW-0378">Hydrolase</keyword>